<dbReference type="PANTHER" id="PTHR30273:SF2">
    <property type="entry name" value="PROTEIN FECR"/>
    <property type="match status" value="1"/>
</dbReference>
<reference evidence="3 4" key="1">
    <citation type="submission" date="2017-02" db="EMBL/GenBank/DDBJ databases">
        <title>Trade-off between light-utilization and light-protection in marine flavobacteria.</title>
        <authorList>
            <person name="Kumagai Y."/>
            <person name="Yoshizawa S."/>
            <person name="Kogure K."/>
            <person name="Iwasaki W."/>
        </authorList>
    </citation>
    <scope>NUCLEOTIDE SEQUENCE [LARGE SCALE GENOMIC DNA]</scope>
    <source>
        <strain evidence="3 4">KCTC 23670</strain>
    </source>
</reference>
<dbReference type="Pfam" id="PF16344">
    <property type="entry name" value="FecR_C"/>
    <property type="match status" value="1"/>
</dbReference>
<feature type="domain" description="Protein FecR C-terminal" evidence="2">
    <location>
        <begin position="316"/>
        <end position="384"/>
    </location>
</feature>
<dbReference type="InterPro" id="IPR032508">
    <property type="entry name" value="FecR_C"/>
</dbReference>
<sequence length="385" mass="43997">MVNKRIEKIIISYFDNNISETEANELAAWLDEGNRDVFNEYVMLNFSVEQLKSVKNDIITSSWDKIETDINKKKSEKVLPLYLKKISRYAAVIAVLIVSGYLLTQKTNPVINETVSIGEIKATLTLDDGSNIALQNGKGYNNKTIHSNGESLVYETKLNTKHKTKTKETIYNYLTIPRGGLFSIELSDNTIVWLNSESKLKYPVNFKKGKTREVELLYGEAYFDVSKSTKHNGDAFVLKTNNQTITVLGTEFNVKAYRDETDILTTLLEGSVNVKNKNNNKTLIPGQQSKISNSSDFIKVYEVKADDEIAWVNGMFSFKNKPLKEILKVLSRWYDLDVEFTKKESEEILFTGVLRKQQSIYRILESIKTTTNVKYSIKNRILTIK</sequence>
<dbReference type="InterPro" id="IPR012373">
    <property type="entry name" value="Ferrdict_sens_TM"/>
</dbReference>
<accession>A0ABN5F8R0</accession>
<dbReference type="InterPro" id="IPR006860">
    <property type="entry name" value="FecR"/>
</dbReference>
<evidence type="ECO:0008006" key="5">
    <source>
        <dbReference type="Google" id="ProtNLM"/>
    </source>
</evidence>
<dbReference type="PANTHER" id="PTHR30273">
    <property type="entry name" value="PERIPLASMIC SIGNAL SENSOR AND SIGMA FACTOR ACTIVATOR FECR-RELATED"/>
    <property type="match status" value="1"/>
</dbReference>
<name>A0ABN5F8R0_9FLAO</name>
<dbReference type="PIRSF" id="PIRSF018266">
    <property type="entry name" value="FecR"/>
    <property type="match status" value="1"/>
</dbReference>
<dbReference type="Gene3D" id="2.60.120.1440">
    <property type="match status" value="1"/>
</dbReference>
<feature type="domain" description="FecR protein" evidence="1">
    <location>
        <begin position="178"/>
        <end position="273"/>
    </location>
</feature>
<evidence type="ECO:0000259" key="2">
    <source>
        <dbReference type="Pfam" id="PF16344"/>
    </source>
</evidence>
<proteinExistence type="predicted"/>
<dbReference type="Pfam" id="PF04773">
    <property type="entry name" value="FecR"/>
    <property type="match status" value="1"/>
</dbReference>
<dbReference type="Proteomes" id="UP000232721">
    <property type="component" value="Chromosome"/>
</dbReference>
<gene>
    <name evidence="3" type="ORF">BTO15_16250</name>
</gene>
<dbReference type="Gene3D" id="3.55.50.30">
    <property type="match status" value="1"/>
</dbReference>
<keyword evidence="4" id="KW-1185">Reference proteome</keyword>
<evidence type="ECO:0000313" key="4">
    <source>
        <dbReference type="Proteomes" id="UP000232721"/>
    </source>
</evidence>
<organism evidence="3 4">
    <name type="scientific">Polaribacter sejongensis</name>
    <dbReference type="NCBI Taxonomy" id="985043"/>
    <lineage>
        <taxon>Bacteria</taxon>
        <taxon>Pseudomonadati</taxon>
        <taxon>Bacteroidota</taxon>
        <taxon>Flavobacteriia</taxon>
        <taxon>Flavobacteriales</taxon>
        <taxon>Flavobacteriaceae</taxon>
    </lineage>
</organism>
<evidence type="ECO:0000259" key="1">
    <source>
        <dbReference type="Pfam" id="PF04773"/>
    </source>
</evidence>
<dbReference type="EMBL" id="CP019336">
    <property type="protein sequence ID" value="AUC23556.1"/>
    <property type="molecule type" value="Genomic_DNA"/>
</dbReference>
<protein>
    <recommendedName>
        <fullName evidence="5">Anti-sigma factor</fullName>
    </recommendedName>
</protein>
<evidence type="ECO:0000313" key="3">
    <source>
        <dbReference type="EMBL" id="AUC23556.1"/>
    </source>
</evidence>